<evidence type="ECO:0000256" key="2">
    <source>
        <dbReference type="ARBA" id="ARBA00023098"/>
    </source>
</evidence>
<feature type="short sequence motif" description="GXSXG" evidence="3">
    <location>
        <begin position="46"/>
        <end position="50"/>
    </location>
</feature>
<dbReference type="KEGG" id="cyj:Cyan7822_3211"/>
<keyword evidence="2 3" id="KW-0443">Lipid metabolism</keyword>
<dbReference type="PANTHER" id="PTHR32176">
    <property type="entry name" value="XYLOSE ISOMERASE"/>
    <property type="match status" value="1"/>
</dbReference>
<dbReference type="EMBL" id="CP002198">
    <property type="protein sequence ID" value="ADN15163.1"/>
    <property type="molecule type" value="Genomic_DNA"/>
</dbReference>
<dbReference type="GO" id="GO:0004620">
    <property type="term" value="F:phospholipase activity"/>
    <property type="evidence" value="ECO:0007669"/>
    <property type="project" value="TreeGrafter"/>
</dbReference>
<dbReference type="AlphaFoldDB" id="E0UBU8"/>
<evidence type="ECO:0000259" key="4">
    <source>
        <dbReference type="PROSITE" id="PS51635"/>
    </source>
</evidence>
<dbReference type="PANTHER" id="PTHR32176:SF92">
    <property type="entry name" value="XYLOSE ISOMERASE"/>
    <property type="match status" value="1"/>
</dbReference>
<feature type="short sequence motif" description="DGA/G" evidence="3">
    <location>
        <begin position="186"/>
        <end position="188"/>
    </location>
</feature>
<reference evidence="6" key="1">
    <citation type="journal article" date="2011" name="MBio">
        <title>Novel metabolic attributes of the genus Cyanothece, comprising a group of unicellular nitrogen-fixing Cyanobacteria.</title>
        <authorList>
            <person name="Bandyopadhyay A."/>
            <person name="Elvitigala T."/>
            <person name="Welsh E."/>
            <person name="Stockel J."/>
            <person name="Liberton M."/>
            <person name="Min H."/>
            <person name="Sherman L.A."/>
            <person name="Pakrasi H.B."/>
        </authorList>
    </citation>
    <scope>NUCLEOTIDE SEQUENCE [LARGE SCALE GENOMIC DNA]</scope>
    <source>
        <strain evidence="6">PCC 7822</strain>
    </source>
</reference>
<evidence type="ECO:0000256" key="3">
    <source>
        <dbReference type="PROSITE-ProRule" id="PRU01161"/>
    </source>
</evidence>
<evidence type="ECO:0000313" key="6">
    <source>
        <dbReference type="Proteomes" id="UP000008206"/>
    </source>
</evidence>
<gene>
    <name evidence="5" type="ordered locus">Cyan7822_3211</name>
</gene>
<dbReference type="CDD" id="cd07199">
    <property type="entry name" value="Pat17_PNPLA8_PNPLA9_like"/>
    <property type="match status" value="1"/>
</dbReference>
<accession>E0UBU8</accession>
<dbReference type="OrthoDB" id="9807112at2"/>
<evidence type="ECO:0000313" key="5">
    <source>
        <dbReference type="EMBL" id="ADN15163.1"/>
    </source>
</evidence>
<keyword evidence="3" id="KW-0378">Hydrolase</keyword>
<dbReference type="HOGENOM" id="CLU_000288_144_0_3"/>
<dbReference type="InterPro" id="IPR002641">
    <property type="entry name" value="PNPLA_dom"/>
</dbReference>
<evidence type="ECO:0000256" key="1">
    <source>
        <dbReference type="ARBA" id="ARBA00010240"/>
    </source>
</evidence>
<feature type="active site" description="Proton acceptor" evidence="3">
    <location>
        <position position="186"/>
    </location>
</feature>
<dbReference type="STRING" id="497965.Cyan7822_3211"/>
<feature type="domain" description="PNPLA" evidence="4">
    <location>
        <begin position="6"/>
        <end position="199"/>
    </location>
</feature>
<dbReference type="RefSeq" id="WP_013323256.1">
    <property type="nucleotide sequence ID" value="NC_014501.1"/>
</dbReference>
<dbReference type="InterPro" id="IPR016035">
    <property type="entry name" value="Acyl_Trfase/lysoPLipase"/>
</dbReference>
<organism evidence="5 6">
    <name type="scientific">Gloeothece verrucosa (strain PCC 7822)</name>
    <name type="common">Cyanothece sp. (strain PCC 7822)</name>
    <dbReference type="NCBI Taxonomy" id="497965"/>
    <lineage>
        <taxon>Bacteria</taxon>
        <taxon>Bacillati</taxon>
        <taxon>Cyanobacteriota</taxon>
        <taxon>Cyanophyceae</taxon>
        <taxon>Oscillatoriophycideae</taxon>
        <taxon>Chroococcales</taxon>
        <taxon>Aphanothecaceae</taxon>
        <taxon>Gloeothece</taxon>
        <taxon>Gloeothece verrucosa</taxon>
    </lineage>
</organism>
<dbReference type="GO" id="GO:0016042">
    <property type="term" value="P:lipid catabolic process"/>
    <property type="evidence" value="ECO:0007669"/>
    <property type="project" value="UniProtKB-UniRule"/>
</dbReference>
<dbReference type="Proteomes" id="UP000008206">
    <property type="component" value="Chromosome"/>
</dbReference>
<sequence length="339" mass="37524">MTFRILSLDGGGIRGVVTATMLIEVERQIKQLTGQSLQQYFDLFVGTSTGSILAAALAAGYTAQTLVDLYKENGATIFPRDNHLLNRWSLIHKNPANFINPQYSDEGLIKVLQEQLPRKNLGDLLPKLVLITSYDTIHRRPIVLKNWEEEYKNIPIWEACVCSASAPTFFPAHGLTIGNQDYSAIDGGMFAGNPSICAIAEATNLIQHYATDYPTLNCPSLQQSAENGQEIALLSLGTGRFTRSISLEDARDWGLIKWAGPLVDIMFGSSSTINDEIAKKLIDPHDYYLRLQFDLTDVNEDMDDASEKNINHLIVATQNYLEDGTKPKISHFIQAGSSS</sequence>
<keyword evidence="3" id="KW-0442">Lipid degradation</keyword>
<dbReference type="Pfam" id="PF01734">
    <property type="entry name" value="Patatin"/>
    <property type="match status" value="1"/>
</dbReference>
<dbReference type="Gene3D" id="3.40.1090.10">
    <property type="entry name" value="Cytosolic phospholipase A2 catalytic domain"/>
    <property type="match status" value="1"/>
</dbReference>
<feature type="active site" description="Nucleophile" evidence="3">
    <location>
        <position position="48"/>
    </location>
</feature>
<comment type="similarity">
    <text evidence="1">Belongs to the patatin family.</text>
</comment>
<dbReference type="PROSITE" id="PS51635">
    <property type="entry name" value="PNPLA"/>
    <property type="match status" value="1"/>
</dbReference>
<dbReference type="eggNOG" id="COG3621">
    <property type="taxonomic scope" value="Bacteria"/>
</dbReference>
<proteinExistence type="inferred from homology"/>
<dbReference type="SUPFAM" id="SSF52151">
    <property type="entry name" value="FabD/lysophospholipase-like"/>
    <property type="match status" value="1"/>
</dbReference>
<keyword evidence="6" id="KW-1185">Reference proteome</keyword>
<feature type="short sequence motif" description="GXGXXG" evidence="3">
    <location>
        <begin position="10"/>
        <end position="15"/>
    </location>
</feature>
<protein>
    <submittedName>
        <fullName evidence="5">Patatin</fullName>
    </submittedName>
</protein>
<name>E0UBU8_GLOV7</name>
<dbReference type="GO" id="GO:0047372">
    <property type="term" value="F:monoacylglycerol lipase activity"/>
    <property type="evidence" value="ECO:0007669"/>
    <property type="project" value="TreeGrafter"/>
</dbReference>